<feature type="compositionally biased region" description="Polar residues" evidence="1">
    <location>
        <begin position="236"/>
        <end position="250"/>
    </location>
</feature>
<protein>
    <recommendedName>
        <fullName evidence="4">Heterokaryon incompatibility domain-containing protein</fullName>
    </recommendedName>
</protein>
<accession>A0A284S8I4</accession>
<dbReference type="AlphaFoldDB" id="A0A284S8I4"/>
<proteinExistence type="predicted"/>
<organism evidence="2 3">
    <name type="scientific">Armillaria ostoyae</name>
    <name type="common">Armillaria root rot fungus</name>
    <dbReference type="NCBI Taxonomy" id="47428"/>
    <lineage>
        <taxon>Eukaryota</taxon>
        <taxon>Fungi</taxon>
        <taxon>Dikarya</taxon>
        <taxon>Basidiomycota</taxon>
        <taxon>Agaricomycotina</taxon>
        <taxon>Agaricomycetes</taxon>
        <taxon>Agaricomycetidae</taxon>
        <taxon>Agaricales</taxon>
        <taxon>Marasmiineae</taxon>
        <taxon>Physalacriaceae</taxon>
        <taxon>Armillaria</taxon>
    </lineage>
</organism>
<name>A0A284S8I4_ARMOS</name>
<dbReference type="OrthoDB" id="2961274at2759"/>
<dbReference type="EMBL" id="FUEG01000042">
    <property type="protein sequence ID" value="SJL17280.1"/>
    <property type="molecule type" value="Genomic_DNA"/>
</dbReference>
<gene>
    <name evidence="2" type="ORF">ARMOST_20827</name>
</gene>
<dbReference type="OMA" id="FQRAWTV"/>
<feature type="region of interest" description="Disordered" evidence="1">
    <location>
        <begin position="236"/>
        <end position="265"/>
    </location>
</feature>
<reference evidence="3" key="1">
    <citation type="journal article" date="2017" name="Nat. Ecol. Evol.">
        <title>Genome expansion and lineage-specific genetic innovations in the forest pathogenic fungi Armillaria.</title>
        <authorList>
            <person name="Sipos G."/>
            <person name="Prasanna A.N."/>
            <person name="Walter M.C."/>
            <person name="O'Connor E."/>
            <person name="Balint B."/>
            <person name="Krizsan K."/>
            <person name="Kiss B."/>
            <person name="Hess J."/>
            <person name="Varga T."/>
            <person name="Slot J."/>
            <person name="Riley R."/>
            <person name="Boka B."/>
            <person name="Rigling D."/>
            <person name="Barry K."/>
            <person name="Lee J."/>
            <person name="Mihaltcheva S."/>
            <person name="LaButti K."/>
            <person name="Lipzen A."/>
            <person name="Waldron R."/>
            <person name="Moloney N.M."/>
            <person name="Sperisen C."/>
            <person name="Kredics L."/>
            <person name="Vagvoelgyi C."/>
            <person name="Patrignani A."/>
            <person name="Fitzpatrick D."/>
            <person name="Nagy I."/>
            <person name="Doyle S."/>
            <person name="Anderson J.B."/>
            <person name="Grigoriev I.V."/>
            <person name="Gueldener U."/>
            <person name="Muensterkoetter M."/>
            <person name="Nagy L.G."/>
        </authorList>
    </citation>
    <scope>NUCLEOTIDE SEQUENCE [LARGE SCALE GENOMIC DNA]</scope>
    <source>
        <strain evidence="3">C18/9</strain>
    </source>
</reference>
<evidence type="ECO:0000313" key="3">
    <source>
        <dbReference type="Proteomes" id="UP000219338"/>
    </source>
</evidence>
<evidence type="ECO:0000256" key="1">
    <source>
        <dbReference type="SAM" id="MobiDB-lite"/>
    </source>
</evidence>
<sequence>MNLYHDHLEGTNAVSFHLFKTQYQYEVFSVFGPASDDNEWGIELKWLKWFPLSFKLARRCGLQGNHARMSRPPSLYVAMQARPTFNSLESSGLDVRDDGRDGWVDLFERIDDRGFAGERVWISRAGIVLYLPTPIHGDSSSSSLHSLDRYLESFEMGNIALSTGSWLLIHIKSIWKRFRLVFTTLQRPMDSPPSVASVSDGNTNLIMPSETVEEAQHPTGSDFSEDGEPVLEATADSSATVRPSASSVASPQIDPVDEGSNCHSDDASDNFNNKSFCYHYRRKWGITLPEVTLSASTETGQEESSIKVPKQRSYTGQSPVISSSLADTPCATLGIEGLLDRLNATLGTSYTLDTPSLSSLLDECIEKNNDFGTAYACLRPVWNTHSNSDMQNKLCRREKEDKEQREKALVGNWIVHPHFPPRRVWDLYSNRVVPWWITGAESILWLSKYGTKPLPISHAWVDEKDHVDVWTSINGKEWPVPIPKGASLELIRIEMLNLGVEYTWLDVLCLRQKGGPWEDLRVEEWKLDVPTIGYVYNNVKVVIYLSGLGQPLSLKDGDLDSDQCWFQRAWTVQEIGRDRIIAGDTPDGPMHARTIDEDGNYETDLLTRFHKQLESIQQSRGLFGSLADMQKRVSTNQVDKVAGLAFPLQPIAIPAYYESESLEDAWTALVDAMSPVYWVNFFFLYPGAGLGCKKWRPTWGQIMTEPLPAYNYTSGYVKHDDETGEDWYEGYCIEKGLVQGLNVGSAEGCDQCGELVVEDANGIMHTFKIHANHQCLIPEDAYTLLGDYEHRNWAIGRRLPGQKFEKLSVFKMDSWEEGKRLENLHVSLRSRNVLV</sequence>
<keyword evidence="3" id="KW-1185">Reference proteome</keyword>
<dbReference type="Proteomes" id="UP000219338">
    <property type="component" value="Unassembled WGS sequence"/>
</dbReference>
<evidence type="ECO:0008006" key="4">
    <source>
        <dbReference type="Google" id="ProtNLM"/>
    </source>
</evidence>
<evidence type="ECO:0000313" key="2">
    <source>
        <dbReference type="EMBL" id="SJL17280.1"/>
    </source>
</evidence>